<evidence type="ECO:0000313" key="12">
    <source>
        <dbReference type="EMBL" id="MBK1659543.1"/>
    </source>
</evidence>
<dbReference type="InterPro" id="IPR017900">
    <property type="entry name" value="4Fe4S_Fe_S_CS"/>
</dbReference>
<dbReference type="Pfam" id="PF12838">
    <property type="entry name" value="Fer4_7"/>
    <property type="match status" value="1"/>
</dbReference>
<dbReference type="PROSITE" id="PS00490">
    <property type="entry name" value="MOLYBDOPTERIN_PROK_2"/>
    <property type="match status" value="1"/>
</dbReference>
<feature type="compositionally biased region" description="Basic residues" evidence="8">
    <location>
        <begin position="89"/>
        <end position="123"/>
    </location>
</feature>
<dbReference type="InterPro" id="IPR050123">
    <property type="entry name" value="Prok_molybdopt-oxidoreductase"/>
</dbReference>
<evidence type="ECO:0000259" key="9">
    <source>
        <dbReference type="PROSITE" id="PS51085"/>
    </source>
</evidence>
<feature type="domain" description="4Fe-4S Mo/W bis-MGD-type" evidence="11">
    <location>
        <begin position="468"/>
        <end position="523"/>
    </location>
</feature>
<evidence type="ECO:0000256" key="8">
    <source>
        <dbReference type="SAM" id="MobiDB-lite"/>
    </source>
</evidence>
<keyword evidence="5" id="KW-0560">Oxidoreductase</keyword>
<dbReference type="EMBL" id="NRSG01000108">
    <property type="protein sequence ID" value="MBK1659543.1"/>
    <property type="molecule type" value="Genomic_DNA"/>
</dbReference>
<dbReference type="InterPro" id="IPR006963">
    <property type="entry name" value="Mopterin_OxRdtase_4Fe-4S_dom"/>
</dbReference>
<dbReference type="Pfam" id="PF01568">
    <property type="entry name" value="Molydop_binding"/>
    <property type="match status" value="1"/>
</dbReference>
<dbReference type="InterPro" id="IPR006655">
    <property type="entry name" value="Mopterin_OxRdtase_prok_CS"/>
</dbReference>
<dbReference type="InterPro" id="IPR017896">
    <property type="entry name" value="4Fe4S_Fe-S-bd"/>
</dbReference>
<evidence type="ECO:0000256" key="1">
    <source>
        <dbReference type="ARBA" id="ARBA00007023"/>
    </source>
</evidence>
<dbReference type="Gene3D" id="2.20.25.90">
    <property type="entry name" value="ADC-like domains"/>
    <property type="match status" value="1"/>
</dbReference>
<feature type="region of interest" description="Disordered" evidence="8">
    <location>
        <begin position="1"/>
        <end position="135"/>
    </location>
</feature>
<dbReference type="CDD" id="cd02790">
    <property type="entry name" value="MopB_CT_Formate-Dh_H"/>
    <property type="match status" value="1"/>
</dbReference>
<dbReference type="PROSITE" id="PS51085">
    <property type="entry name" value="2FE2S_FER_2"/>
    <property type="match status" value="1"/>
</dbReference>
<evidence type="ECO:0000256" key="4">
    <source>
        <dbReference type="ARBA" id="ARBA00022737"/>
    </source>
</evidence>
<dbReference type="Proteomes" id="UP000697995">
    <property type="component" value="Unassembled WGS sequence"/>
</dbReference>
<feature type="region of interest" description="Disordered" evidence="8">
    <location>
        <begin position="148"/>
        <end position="241"/>
    </location>
</feature>
<dbReference type="InterPro" id="IPR006657">
    <property type="entry name" value="MoPterin_dinucl-bd_dom"/>
</dbReference>
<protein>
    <submittedName>
        <fullName evidence="12">Formate dehydrogenase subunit alpha</fullName>
    </submittedName>
</protein>
<reference evidence="12 13" key="1">
    <citation type="journal article" date="2020" name="Microorganisms">
        <title>Osmotic Adaptation and Compatible Solute Biosynthesis of Phototrophic Bacteria as Revealed from Genome Analyses.</title>
        <authorList>
            <person name="Imhoff J.F."/>
            <person name="Rahn T."/>
            <person name="Kunzel S."/>
            <person name="Keller A."/>
            <person name="Neulinger S.C."/>
        </authorList>
    </citation>
    <scope>NUCLEOTIDE SEQUENCE [LARGE SCALE GENOMIC DNA]</scope>
    <source>
        <strain evidence="12 13">DSM 15382</strain>
    </source>
</reference>
<dbReference type="InterPro" id="IPR006478">
    <property type="entry name" value="Formate_DH_asu"/>
</dbReference>
<keyword evidence="7" id="KW-0411">Iron-sulfur</keyword>
<dbReference type="NCBIfam" id="TIGR01591">
    <property type="entry name" value="Fdh-alpha"/>
    <property type="match status" value="1"/>
</dbReference>
<dbReference type="PROSITE" id="PS00198">
    <property type="entry name" value="4FE4S_FER_1"/>
    <property type="match status" value="1"/>
</dbReference>
<dbReference type="InterPro" id="IPR041924">
    <property type="entry name" value="Formate_Dh-H_N"/>
</dbReference>
<gene>
    <name evidence="12" type="ORF">CKO45_14995</name>
</gene>
<dbReference type="InterPro" id="IPR041925">
    <property type="entry name" value="CT_Formate-Dh_H"/>
</dbReference>
<keyword evidence="3" id="KW-0479">Metal-binding</keyword>
<dbReference type="CDD" id="cd02753">
    <property type="entry name" value="MopB_Formate-Dh-H"/>
    <property type="match status" value="1"/>
</dbReference>
<dbReference type="Gene3D" id="3.30.70.20">
    <property type="match status" value="1"/>
</dbReference>
<dbReference type="PANTHER" id="PTHR43105">
    <property type="entry name" value="RESPIRATORY NITRATE REDUCTASE"/>
    <property type="match status" value="1"/>
</dbReference>
<dbReference type="Pfam" id="PF04879">
    <property type="entry name" value="Molybdop_Fe4S4"/>
    <property type="match status" value="1"/>
</dbReference>
<dbReference type="InterPro" id="IPR036010">
    <property type="entry name" value="2Fe-2S_ferredoxin-like_sf"/>
</dbReference>
<dbReference type="Pfam" id="PF00384">
    <property type="entry name" value="Molybdopterin"/>
    <property type="match status" value="1"/>
</dbReference>
<accession>A0ABS1CYD0</accession>
<keyword evidence="6" id="KW-0408">Iron</keyword>
<keyword evidence="2" id="KW-0004">4Fe-4S</keyword>
<evidence type="ECO:0000313" key="13">
    <source>
        <dbReference type="Proteomes" id="UP000697995"/>
    </source>
</evidence>
<feature type="compositionally biased region" description="Low complexity" evidence="8">
    <location>
        <begin position="189"/>
        <end position="199"/>
    </location>
</feature>
<evidence type="ECO:0000259" key="10">
    <source>
        <dbReference type="PROSITE" id="PS51379"/>
    </source>
</evidence>
<dbReference type="SUPFAM" id="SSF46548">
    <property type="entry name" value="alpha-helical ferredoxin"/>
    <property type="match status" value="1"/>
</dbReference>
<feature type="compositionally biased region" description="Basic and acidic residues" evidence="8">
    <location>
        <begin position="210"/>
        <end position="223"/>
    </location>
</feature>
<dbReference type="SUPFAM" id="SSF50692">
    <property type="entry name" value="ADC-like"/>
    <property type="match status" value="1"/>
</dbReference>
<keyword evidence="4" id="KW-0677">Repeat</keyword>
<feature type="compositionally biased region" description="Basic residues" evidence="8">
    <location>
        <begin position="172"/>
        <end position="185"/>
    </location>
</feature>
<name>A0ABS1CYD0_9PROT</name>
<dbReference type="InterPro" id="IPR009010">
    <property type="entry name" value="Asp_de-COase-like_dom_sf"/>
</dbReference>
<dbReference type="Gene3D" id="3.10.20.740">
    <property type="match status" value="1"/>
</dbReference>
<evidence type="ECO:0000256" key="6">
    <source>
        <dbReference type="ARBA" id="ARBA00023004"/>
    </source>
</evidence>
<dbReference type="InterPro" id="IPR006656">
    <property type="entry name" value="Mopterin_OxRdtase"/>
</dbReference>
<keyword evidence="13" id="KW-1185">Reference proteome</keyword>
<dbReference type="Gene3D" id="2.40.40.20">
    <property type="match status" value="1"/>
</dbReference>
<dbReference type="InterPro" id="IPR001041">
    <property type="entry name" value="2Fe-2S_ferredoxin-type"/>
</dbReference>
<evidence type="ECO:0000256" key="3">
    <source>
        <dbReference type="ARBA" id="ARBA00022723"/>
    </source>
</evidence>
<dbReference type="PROSITE" id="PS51669">
    <property type="entry name" value="4FE4S_MOW_BIS_MGD"/>
    <property type="match status" value="1"/>
</dbReference>
<comment type="similarity">
    <text evidence="1">In the C-terminal section; belongs to the prokaryotic molybdopterin-containing oxidoreductase family.</text>
</comment>
<dbReference type="Pfam" id="PF13510">
    <property type="entry name" value="Fer2_4"/>
    <property type="match status" value="1"/>
</dbReference>
<dbReference type="SUPFAM" id="SSF54292">
    <property type="entry name" value="2Fe-2S ferredoxin-like"/>
    <property type="match status" value="1"/>
</dbReference>
<evidence type="ECO:0000256" key="2">
    <source>
        <dbReference type="ARBA" id="ARBA00022485"/>
    </source>
</evidence>
<feature type="domain" description="2Fe-2S ferredoxin-type" evidence="9">
    <location>
        <begin position="247"/>
        <end position="328"/>
    </location>
</feature>
<comment type="caution">
    <text evidence="12">The sequence shown here is derived from an EMBL/GenBank/DDBJ whole genome shotgun (WGS) entry which is preliminary data.</text>
</comment>
<feature type="domain" description="4Fe-4S ferredoxin-type" evidence="10">
    <location>
        <begin position="384"/>
        <end position="414"/>
    </location>
</feature>
<feature type="domain" description="4Fe-4S ferredoxin-type" evidence="10">
    <location>
        <begin position="424"/>
        <end position="456"/>
    </location>
</feature>
<dbReference type="SMART" id="SM00926">
    <property type="entry name" value="Molybdop_Fe4S4"/>
    <property type="match status" value="1"/>
</dbReference>
<dbReference type="Gene3D" id="3.40.228.10">
    <property type="entry name" value="Dimethylsulfoxide Reductase, domain 2"/>
    <property type="match status" value="1"/>
</dbReference>
<sequence length="1158" mass="122704">MRGGDGAAGKPGRPPRISPAQAALPGGARPVRPADADPQCRDAVAAAGNPGASRSGGGACRHGPPRPAGAALLQRQRTRPRPRREAGPGRRHRPRTGRGIRRRHAARPPLRRLPARRRLRRHPAGTPGRPAAGFRHAGCAGLLRRLGRGRHPVRPGRPGGGGAQPGPLLPRGKLRPVHALPRRHGQGGCAAAGAALGPRPAGGTGGRHGRWLDLRPGPGRDEPGAQPVAPHAGGGAMSAAQPGMATAPVRFTLDGRAVAAAPGETIWQVATREGTEIPHLCHRPQQPGYRPDGNCRACLVEIEGERVLAASCLRQPRDGMVVRSGSDRAQRARRLVFELLLADQPGAAARDAGAGFVQWAWRLGLAGSRFPPEPARPAPDLSHPAMAVQLDACIQCGLCERACREVQHNDVIGLAGRGMGVTVSFDLLDPMGASSCVGCGECVQACPTGALLPKAVLDDQGHRAAPPVREVASVCPYCGVGCQVGFRVRDGAIEEVVGRDGPSNQGRLCVKGRFGFDYLANPDRLTTPLIRIAPKDPLDCLDPQRARGKFREASWEEAMALAAGGLARIRDAQGPDALAGFGSAKGSNEEAYLFQKLVRTGFGTNNVDHCTRLCHAASVAALLEGIGSGAVTAPFMAAREAEVILVIGARPTENHPVAATFLKEAAARGARLVTLDPRGSALDRHATEVVRFQAGRDVPLLNALLHTVIAEGLYDRHYVAAHTEDFAGLRAHVAALTPEAMAPLCGVPADQLRRVARLFAGARSAMILWGMGISQSTHGTDNTRCLIALALLCGQVGRPGTGLHPLRGQNNVQGASDAGLIPMMFPDYRRTGDDAARRHLEALWDARLDPKPGLTVVEIMHAMARGAIRGLYVMGENPAMSDPDVTHARAALARLDHLVVQDLFLTETAALADVVLPASAWPEKDGTVTNTNRQVQMGRAAVPPPAGVRQDLAIIVELANRLGLRWDYRHPRDVFPEMAAATPSLANITWERLEREGSVTYPCHAPDAPGEAIVFGDGFPTASGRARFVPAGLRDPDEMPDERFPFVLTTGRQLEHWHTGTMTRHAAALDALEPEPTASLAPADLARLGLVPGQRLRLETRRGAIELAARADPALPEGLVFVPFAYREAAANLLTNPQLDPTGKIPEFKFCAVRVAAA</sequence>
<dbReference type="Gene3D" id="3.40.50.740">
    <property type="match status" value="1"/>
</dbReference>
<evidence type="ECO:0000256" key="7">
    <source>
        <dbReference type="ARBA" id="ARBA00023014"/>
    </source>
</evidence>
<dbReference type="SUPFAM" id="SSF53706">
    <property type="entry name" value="Formate dehydrogenase/DMSO reductase, domains 1-3"/>
    <property type="match status" value="1"/>
</dbReference>
<dbReference type="PROSITE" id="PS51379">
    <property type="entry name" value="4FE4S_FER_2"/>
    <property type="match status" value="2"/>
</dbReference>
<dbReference type="CDD" id="cd00207">
    <property type="entry name" value="fer2"/>
    <property type="match status" value="1"/>
</dbReference>
<evidence type="ECO:0000256" key="5">
    <source>
        <dbReference type="ARBA" id="ARBA00023002"/>
    </source>
</evidence>
<evidence type="ECO:0000259" key="11">
    <source>
        <dbReference type="PROSITE" id="PS51669"/>
    </source>
</evidence>
<organism evidence="12 13">
    <name type="scientific">Paracraurococcus ruber</name>
    <dbReference type="NCBI Taxonomy" id="77675"/>
    <lineage>
        <taxon>Bacteria</taxon>
        <taxon>Pseudomonadati</taxon>
        <taxon>Pseudomonadota</taxon>
        <taxon>Alphaproteobacteria</taxon>
        <taxon>Acetobacterales</taxon>
        <taxon>Roseomonadaceae</taxon>
        <taxon>Paracraurococcus</taxon>
    </lineage>
</organism>
<dbReference type="PANTHER" id="PTHR43105:SF14">
    <property type="entry name" value="FORMATE DEHYDROGENASE H"/>
    <property type="match status" value="1"/>
</dbReference>
<proteinExistence type="inferred from homology"/>